<protein>
    <submittedName>
        <fullName evidence="2">Xenobiotic ABC transporter ATPase</fullName>
    </submittedName>
</protein>
<proteinExistence type="predicted"/>
<dbReference type="EMBL" id="CP003040">
    <property type="protein sequence ID" value="AEN97228.1"/>
    <property type="molecule type" value="Genomic_DNA"/>
</dbReference>
<dbReference type="BioCyc" id="RHOM585394:G1H02-2115-MONOMER"/>
<dbReference type="Proteomes" id="UP000008178">
    <property type="component" value="Chromosome"/>
</dbReference>
<gene>
    <name evidence="2" type="ordered locus">RHOM_10585</name>
</gene>
<accession>G2T3U1</accession>
<name>G2T3U1_ROSHA</name>
<sequence>METYRNEEQMQCLAKSEGCSTLPVSLYLADRVSITGAQAALAVMLSMSLVGSLAKLEVFFQNIRQMKMTAE</sequence>
<evidence type="ECO:0000256" key="1">
    <source>
        <dbReference type="SAM" id="Phobius"/>
    </source>
</evidence>
<keyword evidence="1" id="KW-1133">Transmembrane helix</keyword>
<keyword evidence="3" id="KW-1185">Reference proteome</keyword>
<organism evidence="2 3">
    <name type="scientific">Roseburia hominis (strain DSM 16839 / JCM 17582 / NCIMB 14029 / A2-183)</name>
    <dbReference type="NCBI Taxonomy" id="585394"/>
    <lineage>
        <taxon>Bacteria</taxon>
        <taxon>Bacillati</taxon>
        <taxon>Bacillota</taxon>
        <taxon>Clostridia</taxon>
        <taxon>Lachnospirales</taxon>
        <taxon>Lachnospiraceae</taxon>
        <taxon>Roseburia</taxon>
    </lineage>
</organism>
<feature type="transmembrane region" description="Helical" evidence="1">
    <location>
        <begin position="39"/>
        <end position="60"/>
    </location>
</feature>
<evidence type="ECO:0000313" key="3">
    <source>
        <dbReference type="Proteomes" id="UP000008178"/>
    </source>
</evidence>
<dbReference type="AlphaFoldDB" id="G2T3U1"/>
<evidence type="ECO:0000313" key="2">
    <source>
        <dbReference type="EMBL" id="AEN97228.1"/>
    </source>
</evidence>
<dbReference type="STRING" id="585394.RHOM_10585"/>
<keyword evidence="1" id="KW-0812">Transmembrane</keyword>
<keyword evidence="1" id="KW-0472">Membrane</keyword>
<dbReference type="KEGG" id="rho:RHOM_10585"/>
<reference evidence="2 3" key="1">
    <citation type="journal article" date="2015" name="Genome Announc.">
        <title>Complete genome sequence of the human gut symbiont Roseburia hominis.</title>
        <authorList>
            <person name="Travis A.J."/>
            <person name="Kelly D."/>
            <person name="Flint H.J."/>
            <person name="Aminov R.I."/>
        </authorList>
    </citation>
    <scope>NUCLEOTIDE SEQUENCE [LARGE SCALE GENOMIC DNA]</scope>
    <source>
        <strain evidence="3">DSM 16839 / JCM 17582 / NCIMB 14029 / A2-183</strain>
    </source>
</reference>
<dbReference type="HOGENOM" id="CLU_2737529_0_0_9"/>